<dbReference type="Proteomes" id="UP001378960">
    <property type="component" value="Unassembled WGS sequence"/>
</dbReference>
<sequence length="267" mass="30474">MTLSHGDNGAIVALISGGHASGKRSGAYILKDQLEKLFGGSKISIKLINMNNYLVTSEKQKLGSRQPNDYDFIRLRDDLNLYIDRIEYEVIIVYGLYALFDKQICDLATVRIFIDCDADVRLGRWIKRDVLKESHEGKTDQEVEDLKEQEKIKLEKLLNVYLNYSRQEMKLYINDTKENADIILPRGADATGFKLIVDGLKVTLLPLLQTTHRSDSQTSTFSENRSGSFNNRDTFIQNLKNLSSEPSVMSLTNDNFTNTKKIFYDLN</sequence>
<evidence type="ECO:0000313" key="2">
    <source>
        <dbReference type="EMBL" id="GMM44663.1"/>
    </source>
</evidence>
<organism evidence="2 3">
    <name type="scientific">Pichia kluyveri</name>
    <name type="common">Yeast</name>
    <dbReference type="NCBI Taxonomy" id="36015"/>
    <lineage>
        <taxon>Eukaryota</taxon>
        <taxon>Fungi</taxon>
        <taxon>Dikarya</taxon>
        <taxon>Ascomycota</taxon>
        <taxon>Saccharomycotina</taxon>
        <taxon>Pichiomycetes</taxon>
        <taxon>Pichiales</taxon>
        <taxon>Pichiaceae</taxon>
        <taxon>Pichia</taxon>
    </lineage>
</organism>
<protein>
    <submittedName>
        <fullName evidence="2">Uridine kinase</fullName>
    </submittedName>
</protein>
<evidence type="ECO:0000313" key="3">
    <source>
        <dbReference type="Proteomes" id="UP001378960"/>
    </source>
</evidence>
<accession>A0AAV5R0C7</accession>
<proteinExistence type="predicted"/>
<gene>
    <name evidence="2" type="ORF">DAPK24_012380</name>
</gene>
<dbReference type="PANTHER" id="PTHR10285">
    <property type="entry name" value="URIDINE KINASE"/>
    <property type="match status" value="1"/>
</dbReference>
<dbReference type="Pfam" id="PF00485">
    <property type="entry name" value="PRK"/>
    <property type="match status" value="1"/>
</dbReference>
<dbReference type="InterPro" id="IPR027417">
    <property type="entry name" value="P-loop_NTPase"/>
</dbReference>
<keyword evidence="2" id="KW-0418">Kinase</keyword>
<dbReference type="AlphaFoldDB" id="A0AAV5R0C7"/>
<comment type="caution">
    <text evidence="2">The sequence shown here is derived from an EMBL/GenBank/DDBJ whole genome shotgun (WGS) entry which is preliminary data.</text>
</comment>
<dbReference type="GO" id="GO:0016301">
    <property type="term" value="F:kinase activity"/>
    <property type="evidence" value="ECO:0007669"/>
    <property type="project" value="UniProtKB-KW"/>
</dbReference>
<keyword evidence="3" id="KW-1185">Reference proteome</keyword>
<evidence type="ECO:0000259" key="1">
    <source>
        <dbReference type="Pfam" id="PF00485"/>
    </source>
</evidence>
<keyword evidence="2" id="KW-0808">Transferase</keyword>
<reference evidence="2 3" key="1">
    <citation type="journal article" date="2023" name="Elife">
        <title>Identification of key yeast species and microbe-microbe interactions impacting larval growth of Drosophila in the wild.</title>
        <authorList>
            <person name="Mure A."/>
            <person name="Sugiura Y."/>
            <person name="Maeda R."/>
            <person name="Honda K."/>
            <person name="Sakurai N."/>
            <person name="Takahashi Y."/>
            <person name="Watada M."/>
            <person name="Katoh T."/>
            <person name="Gotoh A."/>
            <person name="Gotoh Y."/>
            <person name="Taniguchi I."/>
            <person name="Nakamura K."/>
            <person name="Hayashi T."/>
            <person name="Katayama T."/>
            <person name="Uemura T."/>
            <person name="Hattori Y."/>
        </authorList>
    </citation>
    <scope>NUCLEOTIDE SEQUENCE [LARGE SCALE GENOMIC DNA]</scope>
    <source>
        <strain evidence="2 3">PK-24</strain>
    </source>
</reference>
<dbReference type="GO" id="GO:0005524">
    <property type="term" value="F:ATP binding"/>
    <property type="evidence" value="ECO:0007669"/>
    <property type="project" value="InterPro"/>
</dbReference>
<dbReference type="InterPro" id="IPR006083">
    <property type="entry name" value="PRK/URK"/>
</dbReference>
<feature type="domain" description="Phosphoribulokinase/uridine kinase" evidence="1">
    <location>
        <begin position="89"/>
        <end position="188"/>
    </location>
</feature>
<name>A0AAV5R0C7_PICKL</name>
<dbReference type="Gene3D" id="3.40.50.300">
    <property type="entry name" value="P-loop containing nucleotide triphosphate hydrolases"/>
    <property type="match status" value="1"/>
</dbReference>
<dbReference type="SUPFAM" id="SSF52540">
    <property type="entry name" value="P-loop containing nucleoside triphosphate hydrolases"/>
    <property type="match status" value="1"/>
</dbReference>
<dbReference type="EMBL" id="BTGB01000001">
    <property type="protein sequence ID" value="GMM44663.1"/>
    <property type="molecule type" value="Genomic_DNA"/>
</dbReference>